<dbReference type="GO" id="GO:0007023">
    <property type="term" value="P:post-chaperonin tubulin folding pathway"/>
    <property type="evidence" value="ECO:0007669"/>
    <property type="project" value="UniProtKB-UniRule"/>
</dbReference>
<dbReference type="SUPFAM" id="SSF46988">
    <property type="entry name" value="Tubulin chaperone cofactor A"/>
    <property type="match status" value="1"/>
</dbReference>
<sequence length="98" mass="10910">MADTEKRMLKIKTGSVVRLNKELGLYETEKEAEAKRVAKMRDEGADAYDIKHAVSVLEEAKIMIPDTRQRLEGALQDLTGYVVGSLTYSTALRALPVL</sequence>
<evidence type="ECO:0000256" key="1">
    <source>
        <dbReference type="ARBA" id="ARBA00006806"/>
    </source>
</evidence>
<keyword evidence="2 3" id="KW-0143">Chaperone</keyword>
<comment type="similarity">
    <text evidence="1 3">Belongs to the TBCA family.</text>
</comment>
<dbReference type="GO" id="GO:0005829">
    <property type="term" value="C:cytosol"/>
    <property type="evidence" value="ECO:0007669"/>
    <property type="project" value="TreeGrafter"/>
</dbReference>
<comment type="caution">
    <text evidence="4">The sequence shown here is derived from an EMBL/GenBank/DDBJ whole genome shotgun (WGS) entry which is preliminary data.</text>
</comment>
<dbReference type="InterPro" id="IPR036126">
    <property type="entry name" value="TBCA_sf"/>
</dbReference>
<dbReference type="GO" id="GO:0048487">
    <property type="term" value="F:beta-tubulin binding"/>
    <property type="evidence" value="ECO:0007669"/>
    <property type="project" value="InterPro"/>
</dbReference>
<dbReference type="GO" id="GO:0005874">
    <property type="term" value="C:microtubule"/>
    <property type="evidence" value="ECO:0007669"/>
    <property type="project" value="UniProtKB-KW"/>
</dbReference>
<gene>
    <name evidence="4" type="ORF">CVIRNUC_011207</name>
</gene>
<dbReference type="Pfam" id="PF02970">
    <property type="entry name" value="TBCA"/>
    <property type="match status" value="1"/>
</dbReference>
<dbReference type="PANTHER" id="PTHR21500:SF0">
    <property type="entry name" value="TUBULIN-SPECIFIC CHAPERONE A"/>
    <property type="match status" value="1"/>
</dbReference>
<dbReference type="InterPro" id="IPR004226">
    <property type="entry name" value="TBCA"/>
</dbReference>
<organism evidence="4 5">
    <name type="scientific">Coccomyxa viridis</name>
    <dbReference type="NCBI Taxonomy" id="1274662"/>
    <lineage>
        <taxon>Eukaryota</taxon>
        <taxon>Viridiplantae</taxon>
        <taxon>Chlorophyta</taxon>
        <taxon>core chlorophytes</taxon>
        <taxon>Trebouxiophyceae</taxon>
        <taxon>Trebouxiophyceae incertae sedis</taxon>
        <taxon>Coccomyxaceae</taxon>
        <taxon>Coccomyxa</taxon>
    </lineage>
</organism>
<dbReference type="GO" id="GO:0007021">
    <property type="term" value="P:tubulin complex assembly"/>
    <property type="evidence" value="ECO:0007669"/>
    <property type="project" value="UniProtKB-UniRule"/>
</dbReference>
<name>A0AAV1IP92_9CHLO</name>
<dbReference type="PANTHER" id="PTHR21500">
    <property type="entry name" value="TUBULIN-SPECIFIC CHAPERONE A"/>
    <property type="match status" value="1"/>
</dbReference>
<dbReference type="AlphaFoldDB" id="A0AAV1IP92"/>
<evidence type="ECO:0000313" key="5">
    <source>
        <dbReference type="Proteomes" id="UP001314263"/>
    </source>
</evidence>
<comment type="subcellular location">
    <subcellularLocation>
        <location evidence="3">Cytoplasm</location>
        <location evidence="3">Cytoskeleton</location>
    </subcellularLocation>
</comment>
<keyword evidence="3" id="KW-0206">Cytoskeleton</keyword>
<dbReference type="EMBL" id="CAUYUE010000018">
    <property type="protein sequence ID" value="CAK0787985.1"/>
    <property type="molecule type" value="Genomic_DNA"/>
</dbReference>
<keyword evidence="3" id="KW-0493">Microtubule</keyword>
<accession>A0AAV1IP92</accession>
<evidence type="ECO:0000256" key="2">
    <source>
        <dbReference type="ARBA" id="ARBA00023186"/>
    </source>
</evidence>
<proteinExistence type="inferred from homology"/>
<evidence type="ECO:0000313" key="4">
    <source>
        <dbReference type="EMBL" id="CAK0787985.1"/>
    </source>
</evidence>
<protein>
    <recommendedName>
        <fullName evidence="3">Tubulin-specific chaperone A</fullName>
    </recommendedName>
</protein>
<keyword evidence="3" id="KW-0963">Cytoplasm</keyword>
<comment type="subunit">
    <text evidence="3">Supercomplex made of cofactors A to E. Cofactors A and D function by capturing and stabilizing tubulin in a quasi-native conformation. Cofactor E binds to the cofactor D-tubulin complex; interaction with cofactor C then causes the release of tubulin polypeptides that are committed to the native state.</text>
</comment>
<evidence type="ECO:0000256" key="3">
    <source>
        <dbReference type="RuleBase" id="RU364030"/>
    </source>
</evidence>
<dbReference type="Gene3D" id="1.20.58.90">
    <property type="match status" value="1"/>
</dbReference>
<reference evidence="4 5" key="1">
    <citation type="submission" date="2023-10" db="EMBL/GenBank/DDBJ databases">
        <authorList>
            <person name="Maclean D."/>
            <person name="Macfadyen A."/>
        </authorList>
    </citation>
    <scope>NUCLEOTIDE SEQUENCE [LARGE SCALE GENOMIC DNA]</scope>
</reference>
<keyword evidence="5" id="KW-1185">Reference proteome</keyword>
<dbReference type="Proteomes" id="UP001314263">
    <property type="component" value="Unassembled WGS sequence"/>
</dbReference>